<dbReference type="InterPro" id="IPR050559">
    <property type="entry name" value="P-Pant_transferase_sf"/>
</dbReference>
<dbReference type="InterPro" id="IPR037143">
    <property type="entry name" value="4-PPantetheinyl_Trfase_dom_sf"/>
</dbReference>
<dbReference type="PANTHER" id="PTHR12215:SF10">
    <property type="entry name" value="L-AMINOADIPATE-SEMIALDEHYDE DEHYDROGENASE-PHOSPHOPANTETHEINYL TRANSFERASE"/>
    <property type="match status" value="1"/>
</dbReference>
<dbReference type="EMBL" id="CP008884">
    <property type="protein sequence ID" value="AIF46353.1"/>
    <property type="molecule type" value="Genomic_DNA"/>
</dbReference>
<dbReference type="GO" id="GO:0000287">
    <property type="term" value="F:magnesium ion binding"/>
    <property type="evidence" value="ECO:0007669"/>
    <property type="project" value="InterPro"/>
</dbReference>
<dbReference type="PANTHER" id="PTHR12215">
    <property type="entry name" value="PHOSPHOPANTETHEINE TRANSFERASE"/>
    <property type="match status" value="1"/>
</dbReference>
<evidence type="ECO:0000256" key="1">
    <source>
        <dbReference type="ARBA" id="ARBA00010990"/>
    </source>
</evidence>
<dbReference type="STRING" id="1217721.HY57_03325"/>
<name>A0A075K296_9GAMM</name>
<dbReference type="Pfam" id="PF01648">
    <property type="entry name" value="ACPS"/>
    <property type="match status" value="1"/>
</dbReference>
<protein>
    <submittedName>
        <fullName evidence="4">4-phosphopantetheinyl transferase</fullName>
    </submittedName>
</protein>
<dbReference type="GO" id="GO:0019878">
    <property type="term" value="P:lysine biosynthetic process via aminoadipic acid"/>
    <property type="evidence" value="ECO:0007669"/>
    <property type="project" value="TreeGrafter"/>
</dbReference>
<dbReference type="SUPFAM" id="SSF56214">
    <property type="entry name" value="4'-phosphopantetheinyl transferase"/>
    <property type="match status" value="2"/>
</dbReference>
<dbReference type="Gene3D" id="3.90.470.20">
    <property type="entry name" value="4'-phosphopantetheinyl transferase domain"/>
    <property type="match status" value="1"/>
</dbReference>
<gene>
    <name evidence="4" type="ORF">HY57_03325</name>
</gene>
<dbReference type="OrthoDB" id="9808281at2"/>
<accession>A0A075K296</accession>
<dbReference type="PATRIC" id="fig|1217721.7.peg.698"/>
<feature type="domain" description="4'-phosphopantetheinyl transferase" evidence="3">
    <location>
        <begin position="94"/>
        <end position="193"/>
    </location>
</feature>
<organism evidence="4 5">
    <name type="scientific">Dyella japonica A8</name>
    <dbReference type="NCBI Taxonomy" id="1217721"/>
    <lineage>
        <taxon>Bacteria</taxon>
        <taxon>Pseudomonadati</taxon>
        <taxon>Pseudomonadota</taxon>
        <taxon>Gammaproteobacteria</taxon>
        <taxon>Lysobacterales</taxon>
        <taxon>Rhodanobacteraceae</taxon>
        <taxon>Dyella</taxon>
    </lineage>
</organism>
<dbReference type="HOGENOM" id="CLU_057011_2_4_6"/>
<evidence type="ECO:0000256" key="2">
    <source>
        <dbReference type="ARBA" id="ARBA00022679"/>
    </source>
</evidence>
<dbReference type="GO" id="GO:0008897">
    <property type="term" value="F:holo-[acyl-carrier-protein] synthase activity"/>
    <property type="evidence" value="ECO:0007669"/>
    <property type="project" value="InterPro"/>
</dbReference>
<sequence length="214" mass="23598">MITTDGQALAPLATALGDDEIHVWRLAYDHHQGRAPLLAMLGVYLGVPAEAVELETLEHGRPALAGARRDTLSFNWSHCQDQALIAVARGVLPGVDLERLRAHPKAVPIARRYFSPDETAALEALSPEQRDRAFLELWTAKEAVLKALGRGLAFGLHRLSIAGPSDLPVLHRLEGHEADQWQLHRLALDEQHVGTLAWQGEPRRIRQWTLAGAV</sequence>
<proteinExistence type="inferred from homology"/>
<dbReference type="AlphaFoldDB" id="A0A075K296"/>
<keyword evidence="2 4" id="KW-0808">Transferase</keyword>
<dbReference type="GO" id="GO:0005829">
    <property type="term" value="C:cytosol"/>
    <property type="evidence" value="ECO:0007669"/>
    <property type="project" value="TreeGrafter"/>
</dbReference>
<dbReference type="InterPro" id="IPR008278">
    <property type="entry name" value="4-PPantetheinyl_Trfase_dom"/>
</dbReference>
<dbReference type="KEGG" id="dja:HY57_03325"/>
<dbReference type="Proteomes" id="UP000027987">
    <property type="component" value="Chromosome"/>
</dbReference>
<evidence type="ECO:0000259" key="3">
    <source>
        <dbReference type="Pfam" id="PF01648"/>
    </source>
</evidence>
<keyword evidence="5" id="KW-1185">Reference proteome</keyword>
<comment type="similarity">
    <text evidence="1">Belongs to the P-Pant transferase superfamily. Gsp/Sfp/HetI/AcpT family.</text>
</comment>
<evidence type="ECO:0000313" key="5">
    <source>
        <dbReference type="Proteomes" id="UP000027987"/>
    </source>
</evidence>
<evidence type="ECO:0000313" key="4">
    <source>
        <dbReference type="EMBL" id="AIF46353.1"/>
    </source>
</evidence>
<dbReference type="RefSeq" id="WP_019464020.1">
    <property type="nucleotide sequence ID" value="NZ_ALOY01000101.1"/>
</dbReference>
<reference evidence="4 5" key="1">
    <citation type="submission" date="2014-07" db="EMBL/GenBank/DDBJ databases">
        <title>Complete Genome Sequence of Dyella japonica Strain A8 Isolated from Malaysian Tropical Soil.</title>
        <authorList>
            <person name="Hui R.K.H."/>
            <person name="Chen J.-W."/>
            <person name="Chan K.-G."/>
            <person name="Leung F.C.C."/>
        </authorList>
    </citation>
    <scope>NUCLEOTIDE SEQUENCE [LARGE SCALE GENOMIC DNA]</scope>
    <source>
        <strain evidence="4 5">A8</strain>
    </source>
</reference>